<evidence type="ECO:0000313" key="2">
    <source>
        <dbReference type="Proteomes" id="UP000290289"/>
    </source>
</evidence>
<keyword evidence="2" id="KW-1185">Reference proteome</keyword>
<evidence type="ECO:0000313" key="1">
    <source>
        <dbReference type="EMBL" id="RXI03277.1"/>
    </source>
</evidence>
<name>A0A498K7F8_MALDO</name>
<sequence>MGLCYDEPYDLEVEPSNFRLLTKEERPQESYKKSFSDMCQELETTFKQYEDEDDPLKIRLVYFTGGVLIGAKSNVCVNLEYLDLIEDMDRTTPVLLLLRERDEEGAQIQIGLQRNEILMTGDKWQAVGIREIVPTQVEKNSGYWTWGDDVDVVMLETLTPDTNDVSQLKVQIK</sequence>
<protein>
    <submittedName>
        <fullName evidence="1">Uncharacterized protein</fullName>
    </submittedName>
</protein>
<dbReference type="AlphaFoldDB" id="A0A498K7F8"/>
<gene>
    <name evidence="1" type="ORF">DVH24_003929</name>
</gene>
<dbReference type="Proteomes" id="UP000290289">
    <property type="component" value="Chromosome 3"/>
</dbReference>
<reference evidence="1 2" key="1">
    <citation type="submission" date="2018-10" db="EMBL/GenBank/DDBJ databases">
        <title>A high-quality apple genome assembly.</title>
        <authorList>
            <person name="Hu J."/>
        </authorList>
    </citation>
    <scope>NUCLEOTIDE SEQUENCE [LARGE SCALE GENOMIC DNA]</scope>
    <source>
        <strain evidence="2">cv. HFTH1</strain>
        <tissue evidence="1">Young leaf</tissue>
    </source>
</reference>
<accession>A0A498K7F8</accession>
<proteinExistence type="predicted"/>
<dbReference type="EMBL" id="RDQH01000329">
    <property type="protein sequence ID" value="RXI03277.1"/>
    <property type="molecule type" value="Genomic_DNA"/>
</dbReference>
<comment type="caution">
    <text evidence="1">The sequence shown here is derived from an EMBL/GenBank/DDBJ whole genome shotgun (WGS) entry which is preliminary data.</text>
</comment>
<organism evidence="1 2">
    <name type="scientific">Malus domestica</name>
    <name type="common">Apple</name>
    <name type="synonym">Pyrus malus</name>
    <dbReference type="NCBI Taxonomy" id="3750"/>
    <lineage>
        <taxon>Eukaryota</taxon>
        <taxon>Viridiplantae</taxon>
        <taxon>Streptophyta</taxon>
        <taxon>Embryophyta</taxon>
        <taxon>Tracheophyta</taxon>
        <taxon>Spermatophyta</taxon>
        <taxon>Magnoliopsida</taxon>
        <taxon>eudicotyledons</taxon>
        <taxon>Gunneridae</taxon>
        <taxon>Pentapetalae</taxon>
        <taxon>rosids</taxon>
        <taxon>fabids</taxon>
        <taxon>Rosales</taxon>
        <taxon>Rosaceae</taxon>
        <taxon>Amygdaloideae</taxon>
        <taxon>Maleae</taxon>
        <taxon>Malus</taxon>
    </lineage>
</organism>